<dbReference type="PANTHER" id="PTHR20914">
    <property type="entry name" value="LY6/PLAUR DOMAIN-CONTAINING PROTEIN 8"/>
    <property type="match status" value="1"/>
</dbReference>
<gene>
    <name evidence="5" type="ORF">Q5P01_015534</name>
</gene>
<sequence length="207" mass="22034">MKLILCLTLICGIFSTALQCQTCTDPQSSNTELRTCSSETMCVTGALQGTTSFGSTVQEIYKVCALSSLCPATGNHSFALSTSQNNIAASVQCCNEDNCNTETPQFLSVQPNGLKCYSCDTTSSSCSNKVQCRGIEDRCFKANVTYEQTTLLSGCMSANKCSDPPGKTMFAPDAKITCCGTNLCNSASSITKTITCLLLGFLVFSFF</sequence>
<accession>A0AA88MCE0</accession>
<dbReference type="Proteomes" id="UP001187415">
    <property type="component" value="Unassembled WGS sequence"/>
</dbReference>
<feature type="domain" description="UPAR/Ly6" evidence="4">
    <location>
        <begin position="114"/>
        <end position="195"/>
    </location>
</feature>
<feature type="signal peptide" evidence="3">
    <location>
        <begin position="1"/>
        <end position="19"/>
    </location>
</feature>
<dbReference type="Pfam" id="PF00021">
    <property type="entry name" value="UPAR_LY6"/>
    <property type="match status" value="2"/>
</dbReference>
<dbReference type="InterPro" id="IPR016054">
    <property type="entry name" value="LY6_UPA_recep-like"/>
</dbReference>
<dbReference type="InterPro" id="IPR050918">
    <property type="entry name" value="CNF-like_PLA2_Inhibitor"/>
</dbReference>
<name>A0AA88MCE0_CHASR</name>
<evidence type="ECO:0000256" key="3">
    <source>
        <dbReference type="SAM" id="SignalP"/>
    </source>
</evidence>
<comment type="caution">
    <text evidence="5">The sequence shown here is derived from an EMBL/GenBank/DDBJ whole genome shotgun (WGS) entry which is preliminary data.</text>
</comment>
<evidence type="ECO:0000313" key="5">
    <source>
        <dbReference type="EMBL" id="KAK2835050.1"/>
    </source>
</evidence>
<comment type="subcellular location">
    <subcellularLocation>
        <location evidence="1">Secreted</location>
    </subcellularLocation>
</comment>
<dbReference type="SUPFAM" id="SSF57302">
    <property type="entry name" value="Snake toxin-like"/>
    <property type="match status" value="2"/>
</dbReference>
<dbReference type="GO" id="GO:0005576">
    <property type="term" value="C:extracellular region"/>
    <property type="evidence" value="ECO:0007669"/>
    <property type="project" value="UniProtKB-SubCell"/>
</dbReference>
<evidence type="ECO:0000313" key="6">
    <source>
        <dbReference type="Proteomes" id="UP001187415"/>
    </source>
</evidence>
<dbReference type="AlphaFoldDB" id="A0AA88MCE0"/>
<evidence type="ECO:0000256" key="1">
    <source>
        <dbReference type="ARBA" id="ARBA00004613"/>
    </source>
</evidence>
<dbReference type="EMBL" id="JAUPFM010000012">
    <property type="protein sequence ID" value="KAK2835050.1"/>
    <property type="molecule type" value="Genomic_DNA"/>
</dbReference>
<evidence type="ECO:0000259" key="4">
    <source>
        <dbReference type="SMART" id="SM00134"/>
    </source>
</evidence>
<dbReference type="PANTHER" id="PTHR20914:SF9">
    <property type="entry name" value="COILED, ISOFORM A"/>
    <property type="match status" value="1"/>
</dbReference>
<feature type="domain" description="UPAR/Ly6" evidence="4">
    <location>
        <begin position="18"/>
        <end position="110"/>
    </location>
</feature>
<keyword evidence="2" id="KW-0964">Secreted</keyword>
<organism evidence="5 6">
    <name type="scientific">Channa striata</name>
    <name type="common">Snakehead murrel</name>
    <name type="synonym">Ophicephalus striatus</name>
    <dbReference type="NCBI Taxonomy" id="64152"/>
    <lineage>
        <taxon>Eukaryota</taxon>
        <taxon>Metazoa</taxon>
        <taxon>Chordata</taxon>
        <taxon>Craniata</taxon>
        <taxon>Vertebrata</taxon>
        <taxon>Euteleostomi</taxon>
        <taxon>Actinopterygii</taxon>
        <taxon>Neopterygii</taxon>
        <taxon>Teleostei</taxon>
        <taxon>Neoteleostei</taxon>
        <taxon>Acanthomorphata</taxon>
        <taxon>Anabantaria</taxon>
        <taxon>Anabantiformes</taxon>
        <taxon>Channoidei</taxon>
        <taxon>Channidae</taxon>
        <taxon>Channa</taxon>
    </lineage>
</organism>
<evidence type="ECO:0000256" key="2">
    <source>
        <dbReference type="ARBA" id="ARBA00022525"/>
    </source>
</evidence>
<keyword evidence="3" id="KW-0732">Signal</keyword>
<feature type="chain" id="PRO_5041718195" description="UPAR/Ly6 domain-containing protein" evidence="3">
    <location>
        <begin position="20"/>
        <end position="207"/>
    </location>
</feature>
<proteinExistence type="predicted"/>
<keyword evidence="6" id="KW-1185">Reference proteome</keyword>
<dbReference type="SMART" id="SM00134">
    <property type="entry name" value="LU"/>
    <property type="match status" value="2"/>
</dbReference>
<reference evidence="5" key="1">
    <citation type="submission" date="2023-07" db="EMBL/GenBank/DDBJ databases">
        <title>Chromosome-level Genome Assembly of Striped Snakehead (Channa striata).</title>
        <authorList>
            <person name="Liu H."/>
        </authorList>
    </citation>
    <scope>NUCLEOTIDE SEQUENCE</scope>
    <source>
        <strain evidence="5">Gz</strain>
        <tissue evidence="5">Muscle</tissue>
    </source>
</reference>
<dbReference type="InterPro" id="IPR045860">
    <property type="entry name" value="Snake_toxin-like_sf"/>
</dbReference>
<protein>
    <recommendedName>
        <fullName evidence="4">UPAR/Ly6 domain-containing protein</fullName>
    </recommendedName>
</protein>
<dbReference type="Gene3D" id="2.10.60.10">
    <property type="entry name" value="CD59"/>
    <property type="match status" value="2"/>
</dbReference>